<keyword evidence="2" id="KW-0677">Repeat</keyword>
<feature type="repeat" description="WD" evidence="3">
    <location>
        <begin position="460"/>
        <end position="501"/>
    </location>
</feature>
<dbReference type="InterPro" id="IPR015943">
    <property type="entry name" value="WD40/YVTN_repeat-like_dom_sf"/>
</dbReference>
<keyword evidence="4" id="KW-0067">ATP-binding</keyword>
<dbReference type="Proteomes" id="UP000612362">
    <property type="component" value="Unassembled WGS sequence"/>
</dbReference>
<evidence type="ECO:0000256" key="3">
    <source>
        <dbReference type="PROSITE-ProRule" id="PRU00221"/>
    </source>
</evidence>
<keyword evidence="7" id="KW-0723">Serine/threonine-protein kinase</keyword>
<dbReference type="Pfam" id="PF00069">
    <property type="entry name" value="Pkinase"/>
    <property type="match status" value="1"/>
</dbReference>
<dbReference type="InterPro" id="IPR017441">
    <property type="entry name" value="Protein_kinase_ATP_BS"/>
</dbReference>
<dbReference type="PROSITE" id="PS00107">
    <property type="entry name" value="PROTEIN_KINASE_ATP"/>
    <property type="match status" value="1"/>
</dbReference>
<dbReference type="EMBL" id="BNJF01000001">
    <property type="protein sequence ID" value="GHO44654.1"/>
    <property type="molecule type" value="Genomic_DNA"/>
</dbReference>
<dbReference type="InterPro" id="IPR050349">
    <property type="entry name" value="WD_LIS1/nudF_dynein_reg"/>
</dbReference>
<dbReference type="InterPro" id="IPR020472">
    <property type="entry name" value="WD40_PAC1"/>
</dbReference>
<feature type="repeat" description="WD" evidence="3">
    <location>
        <begin position="650"/>
        <end position="691"/>
    </location>
</feature>
<keyword evidence="7" id="KW-0808">Transferase</keyword>
<keyword evidence="7" id="KW-0418">Kinase</keyword>
<feature type="region of interest" description="Disordered" evidence="5">
    <location>
        <begin position="46"/>
        <end position="71"/>
    </location>
</feature>
<dbReference type="PROSITE" id="PS00678">
    <property type="entry name" value="WD_REPEATS_1"/>
    <property type="match status" value="3"/>
</dbReference>
<dbReference type="SMART" id="SM00320">
    <property type="entry name" value="WD40"/>
    <property type="match status" value="7"/>
</dbReference>
<evidence type="ECO:0000313" key="7">
    <source>
        <dbReference type="EMBL" id="GHO44654.1"/>
    </source>
</evidence>
<protein>
    <submittedName>
        <fullName evidence="7">Serine/threonine protein kinase</fullName>
    </submittedName>
</protein>
<dbReference type="PANTHER" id="PTHR44129">
    <property type="entry name" value="WD REPEAT-CONTAINING PROTEIN POP1"/>
    <property type="match status" value="1"/>
</dbReference>
<feature type="compositionally biased region" description="Low complexity" evidence="5">
    <location>
        <begin position="47"/>
        <end position="70"/>
    </location>
</feature>
<dbReference type="InterPro" id="IPR036322">
    <property type="entry name" value="WD40_repeat_dom_sf"/>
</dbReference>
<evidence type="ECO:0000256" key="1">
    <source>
        <dbReference type="ARBA" id="ARBA00022574"/>
    </source>
</evidence>
<dbReference type="PROSITE" id="PS50082">
    <property type="entry name" value="WD_REPEATS_2"/>
    <property type="match status" value="7"/>
</dbReference>
<evidence type="ECO:0000313" key="8">
    <source>
        <dbReference type="Proteomes" id="UP000612362"/>
    </source>
</evidence>
<evidence type="ECO:0000256" key="4">
    <source>
        <dbReference type="PROSITE-ProRule" id="PRU10141"/>
    </source>
</evidence>
<feature type="binding site" evidence="4">
    <location>
        <position position="124"/>
    </location>
    <ligand>
        <name>ATP</name>
        <dbReference type="ChEBI" id="CHEBI:30616"/>
    </ligand>
</feature>
<gene>
    <name evidence="7" type="ORF">KSX_28170</name>
</gene>
<evidence type="ECO:0000256" key="5">
    <source>
        <dbReference type="SAM" id="MobiDB-lite"/>
    </source>
</evidence>
<dbReference type="InterPro" id="IPR011009">
    <property type="entry name" value="Kinase-like_dom_sf"/>
</dbReference>
<feature type="repeat" description="WD" evidence="3">
    <location>
        <begin position="544"/>
        <end position="576"/>
    </location>
</feature>
<keyword evidence="1 3" id="KW-0853">WD repeat</keyword>
<keyword evidence="4" id="KW-0547">Nucleotide-binding</keyword>
<dbReference type="SMART" id="SM00220">
    <property type="entry name" value="S_TKc"/>
    <property type="match status" value="1"/>
</dbReference>
<dbReference type="CDD" id="cd00200">
    <property type="entry name" value="WD40"/>
    <property type="match status" value="1"/>
</dbReference>
<dbReference type="InterPro" id="IPR026870">
    <property type="entry name" value="Zinc_ribbon_dom"/>
</dbReference>
<dbReference type="PROSITE" id="PS50011">
    <property type="entry name" value="PROTEIN_KINASE_DOM"/>
    <property type="match status" value="1"/>
</dbReference>
<sequence>MSSAATFFCDRCGAANRPEARFCRACGQALGGVDTTTNTIVGLGARSSTVSSSTQAPTPSTSSASSANSTFQLPTSSTTITGLLQPQHMLKQRYIILANVGKGGFGAVYKALDSQFGNRLVAVKEMSQNSLDENDRQSAADAFQHEAVLLAGLMHPNLPRIYEQFTDQGRSYLVMDFIEGEPLESRLSRLKGSTLPIDQSLDIAIQLCDVLEYLHSRNPPIIFRDLKPANVMLTPNGNAFLIDFGIARHFKPGKARDTTALGSSGYAAPEQYGRSQTTERADIYSLGATLHQLLTGYDPSETPFHFSSIHLPEHPALEGLADLTMQMVSVPVNERPESVAKVRAELQRIATLYTTGAALTSPPTISTRIPLMYRAPETLPPLPPKTPAMASSANTTGKAAKRTTQYQIVKQPNTVYICSGHSGRVTAVAWSPDGRWLASASYDKTVIIWDAASGDRVWTYKGHSARVNTLCWSPDSKYIASAGDDTTVQIWESANGHLTYTYTEHSAPVNAVAWSPDGDYIASGGNDKLALVWQAQDHEELYRYTEHKDHVYALAWSPDGKYLASAGRDKQVRFWNPFAELKKPHSFWQRLTSIFSTELEPSVLKVHNERVNALAWHPKEYLLASASSDSYACVWDVGISYTQHTKLLRTSGGNSAKNSVVWSPDGKHVAIASNDKTVQVWNVGKERCTFTYQGHQGYVSSVAWSPDGARLASAGVDRSVQVWQIV</sequence>
<dbReference type="PROSITE" id="PS50294">
    <property type="entry name" value="WD_REPEATS_REGION"/>
    <property type="match status" value="7"/>
</dbReference>
<reference evidence="7" key="1">
    <citation type="submission" date="2020-10" db="EMBL/GenBank/DDBJ databases">
        <title>Taxonomic study of unclassified bacteria belonging to the class Ktedonobacteria.</title>
        <authorList>
            <person name="Yabe S."/>
            <person name="Wang C.M."/>
            <person name="Zheng Y."/>
            <person name="Sakai Y."/>
            <person name="Cavaletti L."/>
            <person name="Monciardini P."/>
            <person name="Donadio S."/>
        </authorList>
    </citation>
    <scope>NUCLEOTIDE SEQUENCE</scope>
    <source>
        <strain evidence="7">SOSP1-1</strain>
    </source>
</reference>
<dbReference type="InterPro" id="IPR001632">
    <property type="entry name" value="WD40_G-protein_beta-like"/>
</dbReference>
<dbReference type="PRINTS" id="PR00319">
    <property type="entry name" value="GPROTEINB"/>
</dbReference>
<accession>A0A8J3HVR3</accession>
<feature type="repeat" description="WD" evidence="3">
    <location>
        <begin position="502"/>
        <end position="543"/>
    </location>
</feature>
<dbReference type="Pfam" id="PF13240">
    <property type="entry name" value="Zn_Ribbon_1"/>
    <property type="match status" value="1"/>
</dbReference>
<keyword evidence="8" id="KW-1185">Reference proteome</keyword>
<dbReference type="GO" id="GO:0004674">
    <property type="term" value="F:protein serine/threonine kinase activity"/>
    <property type="evidence" value="ECO:0007669"/>
    <property type="project" value="UniProtKB-KW"/>
</dbReference>
<dbReference type="GO" id="GO:0005524">
    <property type="term" value="F:ATP binding"/>
    <property type="evidence" value="ECO:0007669"/>
    <property type="project" value="UniProtKB-UniRule"/>
</dbReference>
<evidence type="ECO:0000259" key="6">
    <source>
        <dbReference type="PROSITE" id="PS50011"/>
    </source>
</evidence>
<dbReference type="Gene3D" id="1.10.510.10">
    <property type="entry name" value="Transferase(Phosphotransferase) domain 1"/>
    <property type="match status" value="1"/>
</dbReference>
<feature type="repeat" description="WD" evidence="3">
    <location>
        <begin position="692"/>
        <end position="726"/>
    </location>
</feature>
<dbReference type="Gene3D" id="3.30.200.20">
    <property type="entry name" value="Phosphorylase Kinase, domain 1"/>
    <property type="match status" value="1"/>
</dbReference>
<dbReference type="CDD" id="cd14014">
    <property type="entry name" value="STKc_PknB_like"/>
    <property type="match status" value="1"/>
</dbReference>
<dbReference type="InterPro" id="IPR001680">
    <property type="entry name" value="WD40_rpt"/>
</dbReference>
<feature type="domain" description="Protein kinase" evidence="6">
    <location>
        <begin position="94"/>
        <end position="349"/>
    </location>
</feature>
<dbReference type="SUPFAM" id="SSF50978">
    <property type="entry name" value="WD40 repeat-like"/>
    <property type="match status" value="1"/>
</dbReference>
<name>A0A8J3HVR3_9CHLR</name>
<dbReference type="InterPro" id="IPR000719">
    <property type="entry name" value="Prot_kinase_dom"/>
</dbReference>
<dbReference type="AlphaFoldDB" id="A0A8J3HVR3"/>
<organism evidence="7 8">
    <name type="scientific">Ktedonospora formicarum</name>
    <dbReference type="NCBI Taxonomy" id="2778364"/>
    <lineage>
        <taxon>Bacteria</taxon>
        <taxon>Bacillati</taxon>
        <taxon>Chloroflexota</taxon>
        <taxon>Ktedonobacteria</taxon>
        <taxon>Ktedonobacterales</taxon>
        <taxon>Ktedonobacteraceae</taxon>
        <taxon>Ktedonospora</taxon>
    </lineage>
</organism>
<feature type="repeat" description="WD" evidence="3">
    <location>
        <begin position="418"/>
        <end position="459"/>
    </location>
</feature>
<dbReference type="Pfam" id="PF00400">
    <property type="entry name" value="WD40"/>
    <property type="match status" value="7"/>
</dbReference>
<evidence type="ECO:0000256" key="2">
    <source>
        <dbReference type="ARBA" id="ARBA00022737"/>
    </source>
</evidence>
<dbReference type="RefSeq" id="WP_220194034.1">
    <property type="nucleotide sequence ID" value="NZ_BNJF01000001.1"/>
</dbReference>
<comment type="caution">
    <text evidence="7">The sequence shown here is derived from an EMBL/GenBank/DDBJ whole genome shotgun (WGS) entry which is preliminary data.</text>
</comment>
<proteinExistence type="predicted"/>
<dbReference type="Gene3D" id="2.130.10.10">
    <property type="entry name" value="YVTN repeat-like/Quinoprotein amine dehydrogenase"/>
    <property type="match status" value="3"/>
</dbReference>
<feature type="repeat" description="WD" evidence="3">
    <location>
        <begin position="604"/>
        <end position="637"/>
    </location>
</feature>
<dbReference type="PRINTS" id="PR00320">
    <property type="entry name" value="GPROTEINBRPT"/>
</dbReference>
<dbReference type="SUPFAM" id="SSF56112">
    <property type="entry name" value="Protein kinase-like (PK-like)"/>
    <property type="match status" value="1"/>
</dbReference>
<dbReference type="InterPro" id="IPR019775">
    <property type="entry name" value="WD40_repeat_CS"/>
</dbReference>